<dbReference type="InterPro" id="IPR003960">
    <property type="entry name" value="ATPase_AAA_CS"/>
</dbReference>
<dbReference type="GO" id="GO:0016887">
    <property type="term" value="F:ATP hydrolysis activity"/>
    <property type="evidence" value="ECO:0007669"/>
    <property type="project" value="InterPro"/>
</dbReference>
<feature type="domain" description="AAA+ ATPase" evidence="6">
    <location>
        <begin position="469"/>
        <end position="613"/>
    </location>
</feature>
<dbReference type="Pfam" id="PF09336">
    <property type="entry name" value="Vps4_C"/>
    <property type="match status" value="1"/>
</dbReference>
<dbReference type="Pfam" id="PF17862">
    <property type="entry name" value="AAA_lid_3"/>
    <property type="match status" value="1"/>
</dbReference>
<dbReference type="InterPro" id="IPR050304">
    <property type="entry name" value="MT-severing_AAA_ATPase"/>
</dbReference>
<evidence type="ECO:0000259" key="6">
    <source>
        <dbReference type="SMART" id="SM00382"/>
    </source>
</evidence>
<dbReference type="Pfam" id="PF00004">
    <property type="entry name" value="AAA"/>
    <property type="match status" value="1"/>
</dbReference>
<dbReference type="EMBL" id="JAEUBE010000255">
    <property type="protein sequence ID" value="KAH3666498.1"/>
    <property type="molecule type" value="Genomic_DNA"/>
</dbReference>
<gene>
    <name evidence="7" type="ORF">OGAPHI_003494</name>
</gene>
<comment type="caution">
    <text evidence="7">The sequence shown here is derived from an EMBL/GenBank/DDBJ whole genome shotgun (WGS) entry which is preliminary data.</text>
</comment>
<dbReference type="InterPro" id="IPR015415">
    <property type="entry name" value="Spast_Vps4_C"/>
</dbReference>
<dbReference type="GeneID" id="70235459"/>
<dbReference type="CDD" id="cd19509">
    <property type="entry name" value="RecA-like_VPS4-like"/>
    <property type="match status" value="1"/>
</dbReference>
<dbReference type="SUPFAM" id="SSF52540">
    <property type="entry name" value="P-loop containing nucleoside triphosphate hydrolases"/>
    <property type="match status" value="1"/>
</dbReference>
<feature type="compositionally biased region" description="Polar residues" evidence="5">
    <location>
        <begin position="361"/>
        <end position="372"/>
    </location>
</feature>
<dbReference type="FunFam" id="3.40.50.300:FF:000093">
    <property type="entry name" value="Fidgetin-like 1"/>
    <property type="match status" value="1"/>
</dbReference>
<reference evidence="7" key="2">
    <citation type="submission" date="2021-01" db="EMBL/GenBank/DDBJ databases">
        <authorList>
            <person name="Schikora-Tamarit M.A."/>
        </authorList>
    </citation>
    <scope>NUCLEOTIDE SEQUENCE</scope>
    <source>
        <strain evidence="7">CBS6075</strain>
    </source>
</reference>
<keyword evidence="2" id="KW-0547">Nucleotide-binding</keyword>
<proteinExistence type="inferred from homology"/>
<keyword evidence="4" id="KW-0175">Coiled coil</keyword>
<reference evidence="7" key="1">
    <citation type="journal article" date="2021" name="Open Biol.">
        <title>Shared evolutionary footprints suggest mitochondrial oxidative damage underlies multiple complex I losses in fungi.</title>
        <authorList>
            <person name="Schikora-Tamarit M.A."/>
            <person name="Marcet-Houben M."/>
            <person name="Nosek J."/>
            <person name="Gabaldon T."/>
        </authorList>
    </citation>
    <scope>NUCLEOTIDE SEQUENCE</scope>
    <source>
        <strain evidence="7">CBS6075</strain>
    </source>
</reference>
<dbReference type="FunFam" id="1.10.8.60:FF:000022">
    <property type="entry name" value="Fidgetin like 1"/>
    <property type="match status" value="1"/>
</dbReference>
<keyword evidence="3" id="KW-0067">ATP-binding</keyword>
<dbReference type="PANTHER" id="PTHR23074:SF17">
    <property type="entry name" value="FIDGETIN-LIKE PROTEIN 1"/>
    <property type="match status" value="1"/>
</dbReference>
<feature type="compositionally biased region" description="Low complexity" evidence="5">
    <location>
        <begin position="166"/>
        <end position="183"/>
    </location>
</feature>
<dbReference type="Gene3D" id="1.10.8.60">
    <property type="match status" value="1"/>
</dbReference>
<dbReference type="SMART" id="SM00382">
    <property type="entry name" value="AAA"/>
    <property type="match status" value="1"/>
</dbReference>
<dbReference type="InterPro" id="IPR027417">
    <property type="entry name" value="P-loop_NTPase"/>
</dbReference>
<dbReference type="Proteomes" id="UP000769157">
    <property type="component" value="Unassembled WGS sequence"/>
</dbReference>
<organism evidence="7 8">
    <name type="scientific">Ogataea philodendri</name>
    <dbReference type="NCBI Taxonomy" id="1378263"/>
    <lineage>
        <taxon>Eukaryota</taxon>
        <taxon>Fungi</taxon>
        <taxon>Dikarya</taxon>
        <taxon>Ascomycota</taxon>
        <taxon>Saccharomycotina</taxon>
        <taxon>Pichiomycetes</taxon>
        <taxon>Pichiales</taxon>
        <taxon>Pichiaceae</taxon>
        <taxon>Ogataea</taxon>
    </lineage>
</organism>
<protein>
    <recommendedName>
        <fullName evidence="6">AAA+ ATPase domain-containing protein</fullName>
    </recommendedName>
</protein>
<dbReference type="OrthoDB" id="10251136at2759"/>
<dbReference type="PROSITE" id="PS00674">
    <property type="entry name" value="AAA"/>
    <property type="match status" value="1"/>
</dbReference>
<evidence type="ECO:0000256" key="4">
    <source>
        <dbReference type="SAM" id="Coils"/>
    </source>
</evidence>
<dbReference type="AlphaFoldDB" id="A0A9P8T504"/>
<evidence type="ECO:0000256" key="5">
    <source>
        <dbReference type="SAM" id="MobiDB-lite"/>
    </source>
</evidence>
<evidence type="ECO:0000313" key="7">
    <source>
        <dbReference type="EMBL" id="KAH3666498.1"/>
    </source>
</evidence>
<dbReference type="Gene3D" id="3.40.50.300">
    <property type="entry name" value="P-loop containing nucleotide triphosphate hydrolases"/>
    <property type="match status" value="1"/>
</dbReference>
<evidence type="ECO:0000256" key="1">
    <source>
        <dbReference type="ARBA" id="ARBA00006914"/>
    </source>
</evidence>
<evidence type="ECO:0000313" key="8">
    <source>
        <dbReference type="Proteomes" id="UP000769157"/>
    </source>
</evidence>
<evidence type="ECO:0000256" key="3">
    <source>
        <dbReference type="ARBA" id="ARBA00022840"/>
    </source>
</evidence>
<feature type="compositionally biased region" description="Polar residues" evidence="5">
    <location>
        <begin position="108"/>
        <end position="153"/>
    </location>
</feature>
<feature type="coiled-coil region" evidence="4">
    <location>
        <begin position="77"/>
        <end position="104"/>
    </location>
</feature>
<feature type="compositionally biased region" description="Acidic residues" evidence="5">
    <location>
        <begin position="394"/>
        <end position="403"/>
    </location>
</feature>
<dbReference type="RefSeq" id="XP_046061629.1">
    <property type="nucleotide sequence ID" value="XM_046204474.1"/>
</dbReference>
<comment type="similarity">
    <text evidence="1">Belongs to the AAA ATPase family.</text>
</comment>
<dbReference type="InterPro" id="IPR003959">
    <property type="entry name" value="ATPase_AAA_core"/>
</dbReference>
<feature type="compositionally biased region" description="Polar residues" evidence="5">
    <location>
        <begin position="314"/>
        <end position="329"/>
    </location>
</feature>
<feature type="region of interest" description="Disordered" evidence="5">
    <location>
        <begin position="108"/>
        <end position="183"/>
    </location>
</feature>
<dbReference type="PANTHER" id="PTHR23074">
    <property type="entry name" value="AAA DOMAIN-CONTAINING"/>
    <property type="match status" value="1"/>
</dbReference>
<evidence type="ECO:0000256" key="2">
    <source>
        <dbReference type="ARBA" id="ARBA00022741"/>
    </source>
</evidence>
<dbReference type="GO" id="GO:0005524">
    <property type="term" value="F:ATP binding"/>
    <property type="evidence" value="ECO:0007669"/>
    <property type="project" value="UniProtKB-KW"/>
</dbReference>
<sequence length="718" mass="79158">MFSRRKKEPSPPLPKLLEIYNEIANTSLTNLSLEQNNRSNEALNGWRTLHQVALQKVDGLERSIVGQELTDEESYILDEIRILQAQADDHLERLEQKLESAQTIQPSKIYSNPQLSSSGSTLRGTAPVTRSESVPTSVPTLRSSNPVTMNSKRTASKPLIKSLRPNNNVSNNSSSASLGNSASSSSQVSAKQAANLIWAPSTSLSNAKSYSSHSQDDLFQDFDSATDNEDFYHKETLRQLQQNALASKVIRCKNDEDLIDLNENLAQLEMTPKQPPQQRQPAPKPHARSSAERAKAALKISSQVKLSQKLAPASSRQPNRTKSPVRNTRSPPPTSAPALHLPKTQLRRPTASPGPGKAPQKPQSLSRKTSPATKEGVTNAPKVLADNSTKDTETLDSDNSIEDDEDKLIASMRGVDPVAAKQILNEIVVHGDEVHWDDIAGLDAAKNSLKETVVYPFLRPDLFSGLREPARGMLLFGPPGTGKTMLARAVATESKSTFFSISASSLTSKYLGESEKLVRALFQLAKRLAPSIIFVDEIDSLLGSRNEGENESSRRIKNEFLVQWSDLTKAAAGRDQGEDLQRVLVLAATNLPWGIDEAARRRFVRRQYIPLPEYDTRKAQIQKLLSHQKHTISEKDLEELIQLTDSFSGSDITALAKDAAMGPLRELGDKLLLTSKNEIRPVCLKDFINSVNYIRPSVSKQGLREFEEWAKLYGSSGV</sequence>
<name>A0A9P8T504_9ASCO</name>
<accession>A0A9P8T504</accession>
<keyword evidence="8" id="KW-1185">Reference proteome</keyword>
<dbReference type="InterPro" id="IPR041569">
    <property type="entry name" value="AAA_lid_3"/>
</dbReference>
<feature type="region of interest" description="Disordered" evidence="5">
    <location>
        <begin position="270"/>
        <end position="403"/>
    </location>
</feature>
<dbReference type="InterPro" id="IPR003593">
    <property type="entry name" value="AAA+_ATPase"/>
</dbReference>